<protein>
    <recommendedName>
        <fullName evidence="1">N-acetyltransferase domain-containing protein</fullName>
    </recommendedName>
</protein>
<dbReference type="InterPro" id="IPR052523">
    <property type="entry name" value="Trichothecene_AcTrans"/>
</dbReference>
<dbReference type="PANTHER" id="PTHR42791:SF1">
    <property type="entry name" value="N-ACETYLTRANSFERASE DOMAIN-CONTAINING PROTEIN"/>
    <property type="match status" value="1"/>
</dbReference>
<dbReference type="SUPFAM" id="SSF55729">
    <property type="entry name" value="Acyl-CoA N-acyltransferases (Nat)"/>
    <property type="match status" value="1"/>
</dbReference>
<evidence type="ECO:0000313" key="3">
    <source>
        <dbReference type="Proteomes" id="UP000250043"/>
    </source>
</evidence>
<dbReference type="Proteomes" id="UP000250043">
    <property type="component" value="Unassembled WGS sequence"/>
</dbReference>
<dbReference type="PROSITE" id="PS51186">
    <property type="entry name" value="GNAT"/>
    <property type="match status" value="1"/>
</dbReference>
<evidence type="ECO:0000259" key="1">
    <source>
        <dbReference type="PROSITE" id="PS51186"/>
    </source>
</evidence>
<sequence length="219" mass="24521">MSSVRIQRVEQPTDAQIDASVALFVANMKDDPSALSLSGGDPELIDPMVRSMLMAGRMAGEYYAATDDSGELLGYALWMPPGQLMFSTPEQREAGLSDFMGRLPQAGKDYFHNEYLVLFREFVAKCLGSTEIVDTWYLHILMVREDRRRQGIARALVDQVREKATRKGEVLALTATNADNVPVYNALGFQLKGERMMPSPWKEYPVYIFYMGTKSATDG</sequence>
<proteinExistence type="predicted"/>
<dbReference type="Pfam" id="PF13673">
    <property type="entry name" value="Acetyltransf_10"/>
    <property type="match status" value="1"/>
</dbReference>
<dbReference type="GO" id="GO:0016747">
    <property type="term" value="F:acyltransferase activity, transferring groups other than amino-acyl groups"/>
    <property type="evidence" value="ECO:0007669"/>
    <property type="project" value="InterPro"/>
</dbReference>
<reference evidence="2 3" key="1">
    <citation type="submission" date="2016-07" db="EMBL/GenBank/DDBJ databases">
        <title>Draft genome of the white-rot fungus Obba rivulosa 3A-2.</title>
        <authorList>
            <consortium name="DOE Joint Genome Institute"/>
            <person name="Miettinen O."/>
            <person name="Riley R."/>
            <person name="Acob R."/>
            <person name="Barry K."/>
            <person name="Cullen D."/>
            <person name="De Vries R."/>
            <person name="Hainaut M."/>
            <person name="Hatakka A."/>
            <person name="Henrissat B."/>
            <person name="Hilden K."/>
            <person name="Kuo R."/>
            <person name="Labutti K."/>
            <person name="Lipzen A."/>
            <person name="Makela M.R."/>
            <person name="Sandor L."/>
            <person name="Spatafora J.W."/>
            <person name="Grigoriev I.V."/>
            <person name="Hibbett D.S."/>
        </authorList>
    </citation>
    <scope>NUCLEOTIDE SEQUENCE [LARGE SCALE GENOMIC DNA]</scope>
    <source>
        <strain evidence="2 3">3A-2</strain>
    </source>
</reference>
<organism evidence="2 3">
    <name type="scientific">Obba rivulosa</name>
    <dbReference type="NCBI Taxonomy" id="1052685"/>
    <lineage>
        <taxon>Eukaryota</taxon>
        <taxon>Fungi</taxon>
        <taxon>Dikarya</taxon>
        <taxon>Basidiomycota</taxon>
        <taxon>Agaricomycotina</taxon>
        <taxon>Agaricomycetes</taxon>
        <taxon>Polyporales</taxon>
        <taxon>Gelatoporiaceae</taxon>
        <taxon>Obba</taxon>
    </lineage>
</organism>
<evidence type="ECO:0000313" key="2">
    <source>
        <dbReference type="EMBL" id="OCH85072.1"/>
    </source>
</evidence>
<keyword evidence="3" id="KW-1185">Reference proteome</keyword>
<gene>
    <name evidence="2" type="ORF">OBBRIDRAFT_740548</name>
</gene>
<name>A0A8E2AQW5_9APHY</name>
<dbReference type="OrthoDB" id="61113at2759"/>
<dbReference type="Gene3D" id="3.40.630.30">
    <property type="match status" value="1"/>
</dbReference>
<feature type="domain" description="N-acetyltransferase" evidence="1">
    <location>
        <begin position="60"/>
        <end position="213"/>
    </location>
</feature>
<dbReference type="InterPro" id="IPR016181">
    <property type="entry name" value="Acyl_CoA_acyltransferase"/>
</dbReference>
<dbReference type="CDD" id="cd04301">
    <property type="entry name" value="NAT_SF"/>
    <property type="match status" value="1"/>
</dbReference>
<dbReference type="EMBL" id="KV722611">
    <property type="protein sequence ID" value="OCH85072.1"/>
    <property type="molecule type" value="Genomic_DNA"/>
</dbReference>
<dbReference type="AlphaFoldDB" id="A0A8E2AQW5"/>
<accession>A0A8E2AQW5</accession>
<dbReference type="PANTHER" id="PTHR42791">
    <property type="entry name" value="GNAT FAMILY ACETYLTRANSFERASE"/>
    <property type="match status" value="1"/>
</dbReference>
<dbReference type="InterPro" id="IPR000182">
    <property type="entry name" value="GNAT_dom"/>
</dbReference>